<evidence type="ECO:0000313" key="2">
    <source>
        <dbReference type="Proteomes" id="UP001348817"/>
    </source>
</evidence>
<accession>A0AAU9CYU6</accession>
<gene>
    <name evidence="1" type="ORF">FUAX_41110</name>
</gene>
<dbReference type="Proteomes" id="UP001348817">
    <property type="component" value="Plasmid pFA1"/>
</dbReference>
<dbReference type="EMBL" id="AP025315">
    <property type="protein sequence ID" value="BDD11679.1"/>
    <property type="molecule type" value="Genomic_DNA"/>
</dbReference>
<organism evidence="1 2">
    <name type="scientific">Fulvitalea axinellae</name>
    <dbReference type="NCBI Taxonomy" id="1182444"/>
    <lineage>
        <taxon>Bacteria</taxon>
        <taxon>Pseudomonadati</taxon>
        <taxon>Bacteroidota</taxon>
        <taxon>Cytophagia</taxon>
        <taxon>Cytophagales</taxon>
        <taxon>Persicobacteraceae</taxon>
        <taxon>Fulvitalea</taxon>
    </lineage>
</organism>
<keyword evidence="1" id="KW-0614">Plasmid</keyword>
<dbReference type="AlphaFoldDB" id="A0AAU9CYU6"/>
<proteinExistence type="predicted"/>
<name>A0AAU9CYU6_9BACT</name>
<keyword evidence="2" id="KW-1185">Reference proteome</keyword>
<sequence length="66" mass="7845">MQKRIRLHSDHMKIIEKEMKCSNQAVRMSLQYVYNSEKSKAIRKRAKELLLKEGNDVIIDLEDINN</sequence>
<dbReference type="KEGG" id="fax:FUAX_41110"/>
<reference evidence="1 2" key="1">
    <citation type="submission" date="2021-12" db="EMBL/GenBank/DDBJ databases">
        <title>Genome sequencing of bacteria with rrn-lacking chromosome and rrn-plasmid.</title>
        <authorList>
            <person name="Anda M."/>
            <person name="Iwasaki W."/>
        </authorList>
    </citation>
    <scope>NUCLEOTIDE SEQUENCE [LARGE SCALE GENOMIC DNA]</scope>
    <source>
        <strain evidence="1 2">DSM 100852</strain>
        <plasmid evidence="1 2">pFA1</plasmid>
    </source>
</reference>
<geneLocation type="plasmid" evidence="1 2">
    <name>pFA1</name>
</geneLocation>
<evidence type="ECO:0000313" key="1">
    <source>
        <dbReference type="EMBL" id="BDD11679.1"/>
    </source>
</evidence>
<protein>
    <submittedName>
        <fullName evidence="1">Uncharacterized protein</fullName>
    </submittedName>
</protein>